<dbReference type="AlphaFoldDB" id="A0A9D9N8Q0"/>
<dbReference type="InterPro" id="IPR032627">
    <property type="entry name" value="DUF4876"/>
</dbReference>
<dbReference type="InterPro" id="IPR024361">
    <property type="entry name" value="BACON"/>
</dbReference>
<evidence type="ECO:0000256" key="1">
    <source>
        <dbReference type="SAM" id="SignalP"/>
    </source>
</evidence>
<dbReference type="PROSITE" id="PS51257">
    <property type="entry name" value="PROKAR_LIPOPROTEIN"/>
    <property type="match status" value="1"/>
</dbReference>
<accession>A0A9D9N8Q0</accession>
<dbReference type="EMBL" id="JADIME010000016">
    <property type="protein sequence ID" value="MBO8464658.1"/>
    <property type="molecule type" value="Genomic_DNA"/>
</dbReference>
<gene>
    <name evidence="3" type="ORF">IAB93_01520</name>
</gene>
<reference evidence="3" key="2">
    <citation type="journal article" date="2021" name="PeerJ">
        <title>Extensive microbial diversity within the chicken gut microbiome revealed by metagenomics and culture.</title>
        <authorList>
            <person name="Gilroy R."/>
            <person name="Ravi A."/>
            <person name="Getino M."/>
            <person name="Pursley I."/>
            <person name="Horton D.L."/>
            <person name="Alikhan N.F."/>
            <person name="Baker D."/>
            <person name="Gharbi K."/>
            <person name="Hall N."/>
            <person name="Watson M."/>
            <person name="Adriaenssens E.M."/>
            <person name="Foster-Nyarko E."/>
            <person name="Jarju S."/>
            <person name="Secka A."/>
            <person name="Antonio M."/>
            <person name="Oren A."/>
            <person name="Chaudhuri R.R."/>
            <person name="La Ragione R."/>
            <person name="Hildebrand F."/>
            <person name="Pallen M.J."/>
        </authorList>
    </citation>
    <scope>NUCLEOTIDE SEQUENCE</scope>
    <source>
        <strain evidence="3">10037</strain>
    </source>
</reference>
<evidence type="ECO:0000313" key="3">
    <source>
        <dbReference type="EMBL" id="MBO8464658.1"/>
    </source>
</evidence>
<dbReference type="CDD" id="cd14948">
    <property type="entry name" value="BACON"/>
    <property type="match status" value="1"/>
</dbReference>
<reference evidence="3" key="1">
    <citation type="submission" date="2020-10" db="EMBL/GenBank/DDBJ databases">
        <authorList>
            <person name="Gilroy R."/>
        </authorList>
    </citation>
    <scope>NUCLEOTIDE SEQUENCE</scope>
    <source>
        <strain evidence="3">10037</strain>
    </source>
</reference>
<feature type="chain" id="PRO_5038493924" evidence="1">
    <location>
        <begin position="22"/>
        <end position="483"/>
    </location>
</feature>
<sequence>MKKFLLFSLTALFAFSCTREAVKPTVEIDPETLTFTSVGGTMAVSVTASDDWTVETDGGDWYSVSPMSGNGNSEITVTVSGYTDAIDRTATVRIIAENTAGTATATLTLIQQRMTPPGQPETESLKVRARGGEIIVAAPQGYPYSINVPSDITWIASGNQDEDGFTLVFGENTSGQDRTAVLEVVNSEGELLMSVDVLQSWSNLFPGEFVIEEIFFTGNLLEGSTSTNSGEQYIKIANNTDEVLYADGIMVMEAKINSSTNNTYNPDIRSEYCGVQAIYVVPGSGTDVPVQPRGSILIANNAQNFKADNPGSFDLTIADFEWYDESASSANLDIDNPDVPNMDKWFCYSMSYWTMHNRGFCGYCIALPPSGMDMETYLADYRWEGTYIMHTQAGDFEMDITNAYLVPNSWVLDAVNLSVEEVFYMLSFDTSLDAGYAHCGTTDFDPERYGKSVRRKTDTDGYFVDTNNSASDFISDAVPSLAE</sequence>
<evidence type="ECO:0000259" key="2">
    <source>
        <dbReference type="Pfam" id="PF19190"/>
    </source>
</evidence>
<organism evidence="3 4">
    <name type="scientific">Candidatus Merdivivens pullistercoris</name>
    <dbReference type="NCBI Taxonomy" id="2840873"/>
    <lineage>
        <taxon>Bacteria</taxon>
        <taxon>Pseudomonadati</taxon>
        <taxon>Bacteroidota</taxon>
        <taxon>Bacteroidia</taxon>
        <taxon>Bacteroidales</taxon>
        <taxon>Muribaculaceae</taxon>
        <taxon>Muribaculaceae incertae sedis</taxon>
        <taxon>Candidatus Merdivivens</taxon>
    </lineage>
</organism>
<dbReference type="Proteomes" id="UP000823597">
    <property type="component" value="Unassembled WGS sequence"/>
</dbReference>
<dbReference type="Pfam" id="PF19190">
    <property type="entry name" value="BACON_2"/>
    <property type="match status" value="1"/>
</dbReference>
<dbReference type="Pfam" id="PF16215">
    <property type="entry name" value="DUF4876"/>
    <property type="match status" value="1"/>
</dbReference>
<feature type="domain" description="BACON" evidence="2">
    <location>
        <begin position="26"/>
        <end position="108"/>
    </location>
</feature>
<evidence type="ECO:0000313" key="4">
    <source>
        <dbReference type="Proteomes" id="UP000823597"/>
    </source>
</evidence>
<dbReference type="InterPro" id="IPR013783">
    <property type="entry name" value="Ig-like_fold"/>
</dbReference>
<comment type="caution">
    <text evidence="3">The sequence shown here is derived from an EMBL/GenBank/DDBJ whole genome shotgun (WGS) entry which is preliminary data.</text>
</comment>
<dbReference type="Gene3D" id="2.60.40.10">
    <property type="entry name" value="Immunoglobulins"/>
    <property type="match status" value="1"/>
</dbReference>
<proteinExistence type="predicted"/>
<protein>
    <submittedName>
        <fullName evidence="3">DUF4876 domain-containing protein</fullName>
    </submittedName>
</protein>
<keyword evidence="1" id="KW-0732">Signal</keyword>
<name>A0A9D9N8Q0_9BACT</name>
<feature type="signal peptide" evidence="1">
    <location>
        <begin position="1"/>
        <end position="21"/>
    </location>
</feature>